<accession>A0ACB9YEB8</accession>
<evidence type="ECO:0000313" key="1">
    <source>
        <dbReference type="EMBL" id="KAI4839826.1"/>
    </source>
</evidence>
<dbReference type="Proteomes" id="UP001056978">
    <property type="component" value="Chromosome 6"/>
</dbReference>
<comment type="caution">
    <text evidence="1">The sequence shown here is derived from an EMBL/GenBank/DDBJ whole genome shotgun (WGS) entry which is preliminary data.</text>
</comment>
<organism evidence="1 2">
    <name type="scientific">Plasmodium brasilianum</name>
    <dbReference type="NCBI Taxonomy" id="5824"/>
    <lineage>
        <taxon>Eukaryota</taxon>
        <taxon>Sar</taxon>
        <taxon>Alveolata</taxon>
        <taxon>Apicomplexa</taxon>
        <taxon>Aconoidasida</taxon>
        <taxon>Haemosporida</taxon>
        <taxon>Plasmodiidae</taxon>
        <taxon>Plasmodium</taxon>
        <taxon>Plasmodium (Plasmodium)</taxon>
    </lineage>
</organism>
<dbReference type="EMBL" id="CM043774">
    <property type="protein sequence ID" value="KAI4839826.1"/>
    <property type="molecule type" value="Genomic_DNA"/>
</dbReference>
<name>A0ACB9YEB8_PLABR</name>
<gene>
    <name evidence="1" type="ORF">MKS88_001729</name>
</gene>
<proteinExistence type="predicted"/>
<reference evidence="1" key="1">
    <citation type="submission" date="2022-06" db="EMBL/GenBank/DDBJ databases">
        <title>The First Complete Genome of the Simian Malaria Parasite Plasmodium brasilianum.</title>
        <authorList>
            <person name="Bajic M."/>
            <person name="Ravishankar S."/>
        </authorList>
    </citation>
    <scope>NUCLEOTIDE SEQUENCE</scope>
    <source>
        <strain evidence="1">Bolivian I</strain>
    </source>
</reference>
<protein>
    <submittedName>
        <fullName evidence="1">Lysophospholipase</fullName>
    </submittedName>
</protein>
<evidence type="ECO:0000313" key="2">
    <source>
        <dbReference type="Proteomes" id="UP001056978"/>
    </source>
</evidence>
<sequence length="296" mass="34802">MTACELQNEKKTFIRLDGQPKIDSFYNKDGLLLRTYGWLIFNIWFRFAKTWRLSDGCNNLCLNINKFDDFVHDVIQFINKIHETSSIVDYVDCTKWDNRKGKKNKNNNNSNSNNKKLSIYLVGKVNNNNTSNLNIKGCISLYGMISVDQLPSPKSFAFNYIFMLISKCAARIFPTARLLSIYRYKMYSYVNDVQNFDKIRSKKGITVIFGYELLTDMYNLENDMKHIPKDIPILFVHSKQDSVCRYRSVSSFFNRLNNDNKELHTLEKMDHKIVVEPGNEKIIKKIFYWIDGLHKE</sequence>
<keyword evidence="2" id="KW-1185">Reference proteome</keyword>